<dbReference type="GO" id="GO:0008270">
    <property type="term" value="F:zinc ion binding"/>
    <property type="evidence" value="ECO:0007669"/>
    <property type="project" value="UniProtKB-KW"/>
</dbReference>
<dbReference type="InterPro" id="IPR002893">
    <property type="entry name" value="Znf_MYND"/>
</dbReference>
<dbReference type="Proteomes" id="UP001295423">
    <property type="component" value="Unassembled WGS sequence"/>
</dbReference>
<dbReference type="Gene3D" id="6.10.140.2220">
    <property type="match status" value="1"/>
</dbReference>
<accession>A0AAD2JLI1</accession>
<dbReference type="Pfam" id="PF01753">
    <property type="entry name" value="zf-MYND"/>
    <property type="match status" value="1"/>
</dbReference>
<evidence type="ECO:0000256" key="3">
    <source>
        <dbReference type="ARBA" id="ARBA00022833"/>
    </source>
</evidence>
<dbReference type="SUPFAM" id="SSF144232">
    <property type="entry name" value="HIT/MYND zinc finger-like"/>
    <property type="match status" value="1"/>
</dbReference>
<gene>
    <name evidence="6" type="ORF">CYCCA115_LOCUS19280</name>
</gene>
<name>A0AAD2JLI1_9STRA</name>
<dbReference type="AlphaFoldDB" id="A0AAD2JLI1"/>
<evidence type="ECO:0000256" key="4">
    <source>
        <dbReference type="PROSITE-ProRule" id="PRU00134"/>
    </source>
</evidence>
<dbReference type="PROSITE" id="PS50865">
    <property type="entry name" value="ZF_MYND_2"/>
    <property type="match status" value="1"/>
</dbReference>
<keyword evidence="1" id="KW-0479">Metal-binding</keyword>
<organism evidence="6 7">
    <name type="scientific">Cylindrotheca closterium</name>
    <dbReference type="NCBI Taxonomy" id="2856"/>
    <lineage>
        <taxon>Eukaryota</taxon>
        <taxon>Sar</taxon>
        <taxon>Stramenopiles</taxon>
        <taxon>Ochrophyta</taxon>
        <taxon>Bacillariophyta</taxon>
        <taxon>Bacillariophyceae</taxon>
        <taxon>Bacillariophycidae</taxon>
        <taxon>Bacillariales</taxon>
        <taxon>Bacillariaceae</taxon>
        <taxon>Cylindrotheca</taxon>
    </lineage>
</organism>
<dbReference type="EMBL" id="CAKOGP040002091">
    <property type="protein sequence ID" value="CAJ1961605.1"/>
    <property type="molecule type" value="Genomic_DNA"/>
</dbReference>
<keyword evidence="7" id="KW-1185">Reference proteome</keyword>
<sequence length="355" mass="40417">MTSHIHQSRYKVALPNCVRKVDIRTHEGVEAILKESDFSREYVAATLQDALEIRAKEELDQEDKICLSQVYTLMHYLSMNSDKDSNLLMEGIRESDIRLWFEIAIDEIKKLSAKPSWILTGILDDYEESVLHPCVTLCCHPVPVKIAFEAEFFHALANFIRARKGGTSLPSPLVCTSINAMVFWSFTVATKKPFDPKWSDEQYFDTLEECGMLEQFLRCVTVPQFPESDTLMTRLLNSIASCPNLLRTKFQEGMPCRDTLQALVDGKDGSKTERAVVMAILHGILGLVERITPIDENDLVKSQCGHCRESSTSQEFQRSLLLCSRCRHARYCSKECQRANWKEHKKICVPAATSK</sequence>
<evidence type="ECO:0000256" key="1">
    <source>
        <dbReference type="ARBA" id="ARBA00022723"/>
    </source>
</evidence>
<proteinExistence type="predicted"/>
<comment type="caution">
    <text evidence="6">The sequence shown here is derived from an EMBL/GenBank/DDBJ whole genome shotgun (WGS) entry which is preliminary data.</text>
</comment>
<dbReference type="PROSITE" id="PS01360">
    <property type="entry name" value="ZF_MYND_1"/>
    <property type="match status" value="1"/>
</dbReference>
<protein>
    <recommendedName>
        <fullName evidence="5">MYND-type domain-containing protein</fullName>
    </recommendedName>
</protein>
<keyword evidence="2 4" id="KW-0863">Zinc-finger</keyword>
<evidence type="ECO:0000313" key="6">
    <source>
        <dbReference type="EMBL" id="CAJ1961605.1"/>
    </source>
</evidence>
<evidence type="ECO:0000259" key="5">
    <source>
        <dbReference type="PROSITE" id="PS50865"/>
    </source>
</evidence>
<feature type="domain" description="MYND-type" evidence="5">
    <location>
        <begin position="304"/>
        <end position="348"/>
    </location>
</feature>
<reference evidence="6" key="1">
    <citation type="submission" date="2023-08" db="EMBL/GenBank/DDBJ databases">
        <authorList>
            <person name="Audoor S."/>
            <person name="Bilcke G."/>
        </authorList>
    </citation>
    <scope>NUCLEOTIDE SEQUENCE</scope>
</reference>
<keyword evidence="3" id="KW-0862">Zinc</keyword>
<evidence type="ECO:0000256" key="2">
    <source>
        <dbReference type="ARBA" id="ARBA00022771"/>
    </source>
</evidence>
<evidence type="ECO:0000313" key="7">
    <source>
        <dbReference type="Proteomes" id="UP001295423"/>
    </source>
</evidence>